<feature type="compositionally biased region" description="Polar residues" evidence="9">
    <location>
        <begin position="14"/>
        <end position="27"/>
    </location>
</feature>
<dbReference type="InterPro" id="IPR011009">
    <property type="entry name" value="Kinase-like_dom_sf"/>
</dbReference>
<keyword evidence="4" id="KW-0547">Nucleotide-binding</keyword>
<dbReference type="InterPro" id="IPR053235">
    <property type="entry name" value="Ser_Thr_kinase"/>
</dbReference>
<dbReference type="PROSITE" id="PS50011">
    <property type="entry name" value="PROTEIN_KINASE_DOM"/>
    <property type="match status" value="1"/>
</dbReference>
<comment type="catalytic activity">
    <reaction evidence="7">
        <text>L-threonyl-[protein] + ATP = O-phospho-L-threonyl-[protein] + ADP + H(+)</text>
        <dbReference type="Rhea" id="RHEA:46608"/>
        <dbReference type="Rhea" id="RHEA-COMP:11060"/>
        <dbReference type="Rhea" id="RHEA-COMP:11605"/>
        <dbReference type="ChEBI" id="CHEBI:15378"/>
        <dbReference type="ChEBI" id="CHEBI:30013"/>
        <dbReference type="ChEBI" id="CHEBI:30616"/>
        <dbReference type="ChEBI" id="CHEBI:61977"/>
        <dbReference type="ChEBI" id="CHEBI:456216"/>
        <dbReference type="EC" id="2.7.11.1"/>
    </reaction>
</comment>
<feature type="region of interest" description="Disordered" evidence="9">
    <location>
        <begin position="217"/>
        <end position="299"/>
    </location>
</feature>
<sequence length="1340" mass="147313">MSSEASDETVLDWNESTPSLTAWSSSNAAAAPVPKVPTTGTGTRPRRTYGSRNVAGFLGRTDFLKPRANSTWLREGSAEASGTLAEPWALETTASVFTDQRSASSVSETEPPPVPRPEAYSRDRAISSPWQPPPKTLRRSQSLAFPRSTEHTLVRSATVVSSFSLRDSYTEETPLDFGENGHPNHSPYAPTRKAKVLARCNSLQMTNRPAYLASQSVSSFPSLESSPTKTLRECSSSTETTTSSRKRGVCGSPISQYGEDDYDGDYNDGDRNRVVLSASRPASSGSHSGRRIRSRSRIFSPGSDVPFAPLLRAESVRTPLNTSLSPLLSAQDCRPMQVDSDSDSAGPHSPDTSFREDEDEDDLHPSAPSTFSASVEPIPTNPDDQLFATMSSYDDLKYIIRCLRKETKLFGKESWTVSPQLSWTNVRRSAFLCWTTRTLGFTLRAIGNSATYLSISKAKGQELKERLESALLAYKQKEIWTARQPEAVPFPIHTETIARPSSVASLVLDPPPYADWRDPDTDALAHGLQSLSVRATSTAVHMTRTVTLEPVPDHAPVWSRDLQLLGHTSPTKGGKLSLASVRSSYSAYSVTMNAGTECLETPLNTQDQGWGSCPVHGRDWGTSSACDEAVSRELTERFEESCKVAGIRGSREPSPTSSLPLLPCEFDAVAEIEATESKRMSIASCESTAQVQEYNVDEMRQLRRRKTSYAKHQRMSLYVSATQATQPVLPTRKSLFPVLGKLQEEPSKCLSTRDEFPSMASLATAMPSVADKDATVVCPAVDEGILTTIFGFLNERELLCQASLVSTAWADAATTAHATMMLASVGYLDEVESLEEDDQSTDTVVCRSAAAKAMEWSWNKLTGQFPWGCFLSEGAFKQVFKVYNTAVRTEEAVSVMDVDAITDKKTIGAELAVSALLSSLTRRGVCPNFILTRGVFTSPYAPPPTHWGNANKKKPLGKSFVKVKSGPKKPKDAHPGRFQFIRMELCRQGDAEEFLKRQPNEMLDPRMSQAFVFQIAFALHAAADRFSLKHYDLKLLNIFVQDIVAQTDAVVMRYGLGSHMFSLRMPSEQAVVAKLADYGTANIKADTNGQPVTIAQFTTLENTPPDFMILGDEARQGHSHDCFGLGLCMLHLFTGHAPYEEILEEVVCPPVLKKKLRRIWEEEKVKGYDAIRSVILCDVYKDEAGNIVEGEPDDTLYDTFYRYLVLFGVPEAFHQKKCPKVWKAISDTLQHAGPGKGGRPVRKKQGTDAAQYLQDSRQFSIRAGSNILIRQAREILQAMPGGMELLLRLCAFDPSQRASAMDVLNSSFMENLREPDGVDTTGPNDTVFSYTAFSTSGALV</sequence>
<feature type="domain" description="Protein kinase" evidence="10">
    <location>
        <begin position="865"/>
        <end position="1309"/>
    </location>
</feature>
<evidence type="ECO:0000256" key="2">
    <source>
        <dbReference type="ARBA" id="ARBA00022527"/>
    </source>
</evidence>
<dbReference type="GO" id="GO:0004674">
    <property type="term" value="F:protein serine/threonine kinase activity"/>
    <property type="evidence" value="ECO:0007669"/>
    <property type="project" value="UniProtKB-KW"/>
</dbReference>
<dbReference type="SUPFAM" id="SSF56112">
    <property type="entry name" value="Protein kinase-like (PK-like)"/>
    <property type="match status" value="1"/>
</dbReference>
<dbReference type="InterPro" id="IPR000719">
    <property type="entry name" value="Prot_kinase_dom"/>
</dbReference>
<reference evidence="11 12" key="1">
    <citation type="journal article" date="2008" name="Nature">
        <title>The Phaeodactylum genome reveals the evolutionary history of diatom genomes.</title>
        <authorList>
            <person name="Bowler C."/>
            <person name="Allen A.E."/>
            <person name="Badger J.H."/>
            <person name="Grimwood J."/>
            <person name="Jabbari K."/>
            <person name="Kuo A."/>
            <person name="Maheswari U."/>
            <person name="Martens C."/>
            <person name="Maumus F."/>
            <person name="Otillar R.P."/>
            <person name="Rayko E."/>
            <person name="Salamov A."/>
            <person name="Vandepoele K."/>
            <person name="Beszteri B."/>
            <person name="Gruber A."/>
            <person name="Heijde M."/>
            <person name="Katinka M."/>
            <person name="Mock T."/>
            <person name="Valentin K."/>
            <person name="Verret F."/>
            <person name="Berges J.A."/>
            <person name="Brownlee C."/>
            <person name="Cadoret J.P."/>
            <person name="Chiovitti A."/>
            <person name="Choi C.J."/>
            <person name="Coesel S."/>
            <person name="De Martino A."/>
            <person name="Detter J.C."/>
            <person name="Durkin C."/>
            <person name="Falciatore A."/>
            <person name="Fournet J."/>
            <person name="Haruta M."/>
            <person name="Huysman M.J."/>
            <person name="Jenkins B.D."/>
            <person name="Jiroutova K."/>
            <person name="Jorgensen R.E."/>
            <person name="Joubert Y."/>
            <person name="Kaplan A."/>
            <person name="Kroger N."/>
            <person name="Kroth P.G."/>
            <person name="La Roche J."/>
            <person name="Lindquist E."/>
            <person name="Lommer M."/>
            <person name="Martin-Jezequel V."/>
            <person name="Lopez P.J."/>
            <person name="Lucas S."/>
            <person name="Mangogna M."/>
            <person name="McGinnis K."/>
            <person name="Medlin L.K."/>
            <person name="Montsant A."/>
            <person name="Oudot-Le Secq M.P."/>
            <person name="Napoli C."/>
            <person name="Obornik M."/>
            <person name="Parker M.S."/>
            <person name="Petit J.L."/>
            <person name="Porcel B.M."/>
            <person name="Poulsen N."/>
            <person name="Robison M."/>
            <person name="Rychlewski L."/>
            <person name="Rynearson T.A."/>
            <person name="Schmutz J."/>
            <person name="Shapiro H."/>
            <person name="Siaut M."/>
            <person name="Stanley M."/>
            <person name="Sussman M.R."/>
            <person name="Taylor A.R."/>
            <person name="Vardi A."/>
            <person name="von Dassow P."/>
            <person name="Vyverman W."/>
            <person name="Willis A."/>
            <person name="Wyrwicz L.S."/>
            <person name="Rokhsar D.S."/>
            <person name="Weissenbach J."/>
            <person name="Armbrust E.V."/>
            <person name="Green B.R."/>
            <person name="Van de Peer Y."/>
            <person name="Grigoriev I.V."/>
        </authorList>
    </citation>
    <scope>NUCLEOTIDE SEQUENCE [LARGE SCALE GENOMIC DNA]</scope>
    <source>
        <strain evidence="11 12">CCAP 1055/1</strain>
    </source>
</reference>
<dbReference type="GO" id="GO:0005737">
    <property type="term" value="C:cytoplasm"/>
    <property type="evidence" value="ECO:0007669"/>
    <property type="project" value="TreeGrafter"/>
</dbReference>
<dbReference type="OrthoDB" id="194690at2759"/>
<comment type="catalytic activity">
    <reaction evidence="8">
        <text>L-seryl-[protein] + ATP = O-phospho-L-seryl-[protein] + ADP + H(+)</text>
        <dbReference type="Rhea" id="RHEA:17989"/>
        <dbReference type="Rhea" id="RHEA-COMP:9863"/>
        <dbReference type="Rhea" id="RHEA-COMP:11604"/>
        <dbReference type="ChEBI" id="CHEBI:15378"/>
        <dbReference type="ChEBI" id="CHEBI:29999"/>
        <dbReference type="ChEBI" id="CHEBI:30616"/>
        <dbReference type="ChEBI" id="CHEBI:83421"/>
        <dbReference type="ChEBI" id="CHEBI:456216"/>
        <dbReference type="EC" id="2.7.11.1"/>
    </reaction>
</comment>
<evidence type="ECO:0000259" key="10">
    <source>
        <dbReference type="PROSITE" id="PS50011"/>
    </source>
</evidence>
<dbReference type="SMART" id="SM00220">
    <property type="entry name" value="S_TKc"/>
    <property type="match status" value="1"/>
</dbReference>
<feature type="compositionally biased region" description="Acidic residues" evidence="9">
    <location>
        <begin position="258"/>
        <end position="267"/>
    </location>
</feature>
<feature type="compositionally biased region" description="Acidic residues" evidence="9">
    <location>
        <begin position="1"/>
        <end position="10"/>
    </location>
</feature>
<feature type="compositionally biased region" description="Low complexity" evidence="9">
    <location>
        <begin position="28"/>
        <end position="43"/>
    </location>
</feature>
<dbReference type="eggNOG" id="ENOG502R1E5">
    <property type="taxonomic scope" value="Eukaryota"/>
</dbReference>
<dbReference type="InterPro" id="IPR008271">
    <property type="entry name" value="Ser/Thr_kinase_AS"/>
</dbReference>
<keyword evidence="6" id="KW-0067">ATP-binding</keyword>
<evidence type="ECO:0000256" key="5">
    <source>
        <dbReference type="ARBA" id="ARBA00022777"/>
    </source>
</evidence>
<evidence type="ECO:0000256" key="9">
    <source>
        <dbReference type="SAM" id="MobiDB-lite"/>
    </source>
</evidence>
<dbReference type="EMBL" id="CM000608">
    <property type="protein sequence ID" value="EEC49532.1"/>
    <property type="molecule type" value="Genomic_DNA"/>
</dbReference>
<dbReference type="PaxDb" id="2850-Phatr44947"/>
<keyword evidence="12" id="KW-1185">Reference proteome</keyword>
<evidence type="ECO:0000256" key="8">
    <source>
        <dbReference type="ARBA" id="ARBA00048679"/>
    </source>
</evidence>
<feature type="region of interest" description="Disordered" evidence="9">
    <location>
        <begin position="1"/>
        <end position="53"/>
    </location>
</feature>
<dbReference type="EC" id="2.7.11.1" evidence="1"/>
<evidence type="ECO:0000313" key="12">
    <source>
        <dbReference type="Proteomes" id="UP000000759"/>
    </source>
</evidence>
<evidence type="ECO:0000256" key="4">
    <source>
        <dbReference type="ARBA" id="ARBA00022741"/>
    </source>
</evidence>
<keyword evidence="2" id="KW-0723">Serine/threonine-protein kinase</keyword>
<name>B7FW74_PHATC</name>
<accession>B7FW74</accession>
<keyword evidence="5" id="KW-0418">Kinase</keyword>
<evidence type="ECO:0000256" key="3">
    <source>
        <dbReference type="ARBA" id="ARBA00022679"/>
    </source>
</evidence>
<dbReference type="PANTHER" id="PTHR24361:SF433">
    <property type="entry name" value="PROTEIN KINASE DOMAIN-CONTAINING PROTEIN"/>
    <property type="match status" value="1"/>
</dbReference>
<dbReference type="PANTHER" id="PTHR24361">
    <property type="entry name" value="MITOGEN-ACTIVATED KINASE KINASE KINASE"/>
    <property type="match status" value="1"/>
</dbReference>
<organism evidence="11 12">
    <name type="scientific">Phaeodactylum tricornutum (strain CCAP 1055/1)</name>
    <dbReference type="NCBI Taxonomy" id="556484"/>
    <lineage>
        <taxon>Eukaryota</taxon>
        <taxon>Sar</taxon>
        <taxon>Stramenopiles</taxon>
        <taxon>Ochrophyta</taxon>
        <taxon>Bacillariophyta</taxon>
        <taxon>Bacillariophyceae</taxon>
        <taxon>Bacillariophycidae</taxon>
        <taxon>Naviculales</taxon>
        <taxon>Phaeodactylaceae</taxon>
        <taxon>Phaeodactylum</taxon>
    </lineage>
</organism>
<dbReference type="Gene3D" id="1.10.510.10">
    <property type="entry name" value="Transferase(Phosphotransferase) domain 1"/>
    <property type="match status" value="1"/>
</dbReference>
<evidence type="ECO:0000313" key="11">
    <source>
        <dbReference type="EMBL" id="EEC49532.1"/>
    </source>
</evidence>
<proteinExistence type="predicted"/>
<feature type="compositionally biased region" description="Low complexity" evidence="9">
    <location>
        <begin position="217"/>
        <end position="226"/>
    </location>
</feature>
<evidence type="ECO:0000256" key="6">
    <source>
        <dbReference type="ARBA" id="ARBA00022840"/>
    </source>
</evidence>
<reference evidence="12" key="2">
    <citation type="submission" date="2008-08" db="EMBL/GenBank/DDBJ databases">
        <authorList>
            <consortium name="Diatom Consortium"/>
            <person name="Grigoriev I."/>
            <person name="Grimwood J."/>
            <person name="Kuo A."/>
            <person name="Otillar R.P."/>
            <person name="Salamov A."/>
            <person name="Detter J.C."/>
            <person name="Lindquist E."/>
            <person name="Shapiro H."/>
            <person name="Lucas S."/>
            <person name="Glavina del Rio T."/>
            <person name="Pitluck S."/>
            <person name="Rokhsar D."/>
            <person name="Bowler C."/>
        </authorList>
    </citation>
    <scope>GENOME REANNOTATION</scope>
    <source>
        <strain evidence="12">CCAP 1055/1</strain>
    </source>
</reference>
<evidence type="ECO:0000256" key="7">
    <source>
        <dbReference type="ARBA" id="ARBA00047899"/>
    </source>
</evidence>
<dbReference type="HOGENOM" id="CLU_258105_0_0_1"/>
<dbReference type="PROSITE" id="PS00108">
    <property type="entry name" value="PROTEIN_KINASE_ST"/>
    <property type="match status" value="1"/>
</dbReference>
<evidence type="ECO:0000256" key="1">
    <source>
        <dbReference type="ARBA" id="ARBA00012513"/>
    </source>
</evidence>
<dbReference type="KEGG" id="pti:PHATRDRAFT_44947"/>
<dbReference type="Pfam" id="PF00069">
    <property type="entry name" value="Pkinase"/>
    <property type="match status" value="1"/>
</dbReference>
<dbReference type="GO" id="GO:0005524">
    <property type="term" value="F:ATP binding"/>
    <property type="evidence" value="ECO:0007669"/>
    <property type="project" value="UniProtKB-KW"/>
</dbReference>
<keyword evidence="3" id="KW-0808">Transferase</keyword>
<protein>
    <recommendedName>
        <fullName evidence="1">non-specific serine/threonine protein kinase</fullName>
        <ecNumber evidence="1">2.7.11.1</ecNumber>
    </recommendedName>
</protein>
<dbReference type="RefSeq" id="XP_002178834.1">
    <property type="nucleotide sequence ID" value="XM_002178798.1"/>
</dbReference>
<dbReference type="Proteomes" id="UP000000759">
    <property type="component" value="Chromosome 5"/>
</dbReference>
<feature type="region of interest" description="Disordered" evidence="9">
    <location>
        <begin position="326"/>
        <end position="379"/>
    </location>
</feature>
<dbReference type="GeneID" id="7199843"/>
<feature type="region of interest" description="Disordered" evidence="9">
    <location>
        <begin position="97"/>
        <end position="150"/>
    </location>
</feature>
<dbReference type="InParanoid" id="B7FW74"/>
<feature type="compositionally biased region" description="Low complexity" evidence="9">
    <location>
        <begin position="277"/>
        <end position="287"/>
    </location>
</feature>
<gene>
    <name evidence="11" type="ORF">PHATRDRAFT_44947</name>
</gene>